<evidence type="ECO:0000313" key="2">
    <source>
        <dbReference type="Proteomes" id="UP000214646"/>
    </source>
</evidence>
<gene>
    <name evidence="1" type="ORF">FRUB_03831</name>
</gene>
<sequence>MRELGRLGLEWAYNHVKPREVEALPSHVEFEATPYTRLGRPTPQVVATLFGKVRLWRVGYRPTHRTGEPTLFPVAVQLGLVAGATPAVAERAAYD</sequence>
<name>A0A225DLA1_9BACT</name>
<dbReference type="Proteomes" id="UP000214646">
    <property type="component" value="Unassembled WGS sequence"/>
</dbReference>
<keyword evidence="2" id="KW-1185">Reference proteome</keyword>
<evidence type="ECO:0000313" key="1">
    <source>
        <dbReference type="EMBL" id="OWK41753.1"/>
    </source>
</evidence>
<protein>
    <recommendedName>
        <fullName evidence="3">Mobile element protein</fullName>
    </recommendedName>
</protein>
<reference evidence="2" key="1">
    <citation type="submission" date="2017-06" db="EMBL/GenBank/DDBJ databases">
        <title>Genome analysis of Fimbriiglobus ruber SP5, the first member of the order Planctomycetales with confirmed chitinolytic capability.</title>
        <authorList>
            <person name="Ravin N.V."/>
            <person name="Rakitin A.L."/>
            <person name="Ivanova A.A."/>
            <person name="Beletsky A.V."/>
            <person name="Kulichevskaya I.S."/>
            <person name="Mardanov A.V."/>
            <person name="Dedysh S.N."/>
        </authorList>
    </citation>
    <scope>NUCLEOTIDE SEQUENCE [LARGE SCALE GENOMIC DNA]</scope>
    <source>
        <strain evidence="2">SP5</strain>
    </source>
</reference>
<dbReference type="AlphaFoldDB" id="A0A225DLA1"/>
<organism evidence="1 2">
    <name type="scientific">Fimbriiglobus ruber</name>
    <dbReference type="NCBI Taxonomy" id="1908690"/>
    <lineage>
        <taxon>Bacteria</taxon>
        <taxon>Pseudomonadati</taxon>
        <taxon>Planctomycetota</taxon>
        <taxon>Planctomycetia</taxon>
        <taxon>Gemmatales</taxon>
        <taxon>Gemmataceae</taxon>
        <taxon>Fimbriiglobus</taxon>
    </lineage>
</organism>
<accession>A0A225DLA1</accession>
<comment type="caution">
    <text evidence="1">The sequence shown here is derived from an EMBL/GenBank/DDBJ whole genome shotgun (WGS) entry which is preliminary data.</text>
</comment>
<dbReference type="EMBL" id="NIDE01000005">
    <property type="protein sequence ID" value="OWK41753.1"/>
    <property type="molecule type" value="Genomic_DNA"/>
</dbReference>
<proteinExistence type="predicted"/>
<evidence type="ECO:0008006" key="3">
    <source>
        <dbReference type="Google" id="ProtNLM"/>
    </source>
</evidence>